<protein>
    <recommendedName>
        <fullName evidence="5">Pilus assembly protein PilO</fullName>
    </recommendedName>
</protein>
<evidence type="ECO:0008006" key="5">
    <source>
        <dbReference type="Google" id="ProtNLM"/>
    </source>
</evidence>
<reference evidence="3 4" key="1">
    <citation type="journal article" date="2016" name="Nat. Commun.">
        <title>Thousands of microbial genomes shed light on interconnected biogeochemical processes in an aquifer system.</title>
        <authorList>
            <person name="Anantharaman K."/>
            <person name="Brown C.T."/>
            <person name="Hug L.A."/>
            <person name="Sharon I."/>
            <person name="Castelle C.J."/>
            <person name="Probst A.J."/>
            <person name="Thomas B.C."/>
            <person name="Singh A."/>
            <person name="Wilkins M.J."/>
            <person name="Karaoz U."/>
            <person name="Brodie E.L."/>
            <person name="Williams K.H."/>
            <person name="Hubbard S.S."/>
            <person name="Banfield J.F."/>
        </authorList>
    </citation>
    <scope>NUCLEOTIDE SEQUENCE [LARGE SCALE GENOMIC DNA]</scope>
</reference>
<dbReference type="AlphaFoldDB" id="A0A1F7RTE5"/>
<evidence type="ECO:0000313" key="3">
    <source>
        <dbReference type="EMBL" id="OGL44822.1"/>
    </source>
</evidence>
<sequence length="193" mass="22348">MTKAFGKELDIEFLIKMPQKQKLLILGGTIILVVTFYLWQWYFPVREEIVNYKNQKMELEKKLKTLQGVQKEIDKFKAEIAILTSQYQKQSEILPHEEELPKLLNSIVDLSKETGVMIKAFTPGTIQKLENYQEMGVNLKLLGNFHSLAAFMDRIGKLKRIVNVEDITLGNPNLYNGKILLNSECNLKIFSRQ</sequence>
<feature type="transmembrane region" description="Helical" evidence="2">
    <location>
        <begin position="23"/>
        <end position="43"/>
    </location>
</feature>
<dbReference type="InterPro" id="IPR007445">
    <property type="entry name" value="PilO"/>
</dbReference>
<dbReference type="GO" id="GO:0043683">
    <property type="term" value="P:type IV pilus assembly"/>
    <property type="evidence" value="ECO:0007669"/>
    <property type="project" value="InterPro"/>
</dbReference>
<dbReference type="Gene3D" id="3.30.70.60">
    <property type="match status" value="1"/>
</dbReference>
<dbReference type="GO" id="GO:0043107">
    <property type="term" value="P:type IV pilus-dependent motility"/>
    <property type="evidence" value="ECO:0007669"/>
    <property type="project" value="InterPro"/>
</dbReference>
<keyword evidence="1" id="KW-0175">Coiled coil</keyword>
<evidence type="ECO:0000256" key="2">
    <source>
        <dbReference type="SAM" id="Phobius"/>
    </source>
</evidence>
<feature type="coiled-coil region" evidence="1">
    <location>
        <begin position="49"/>
        <end position="86"/>
    </location>
</feature>
<keyword evidence="2" id="KW-1133">Transmembrane helix</keyword>
<name>A0A1F7RTE5_9BACT</name>
<dbReference type="EMBL" id="MGDE01000162">
    <property type="protein sequence ID" value="OGL44822.1"/>
    <property type="molecule type" value="Genomic_DNA"/>
</dbReference>
<gene>
    <name evidence="3" type="ORF">A2W05_09965</name>
</gene>
<proteinExistence type="predicted"/>
<comment type="caution">
    <text evidence="3">The sequence shown here is derived from an EMBL/GenBank/DDBJ whole genome shotgun (WGS) entry which is preliminary data.</text>
</comment>
<dbReference type="InterPro" id="IPR014717">
    <property type="entry name" value="Transl_elong_EF1B/ribsomal_bS6"/>
</dbReference>
<dbReference type="Pfam" id="PF04350">
    <property type="entry name" value="PilO"/>
    <property type="match status" value="1"/>
</dbReference>
<dbReference type="Proteomes" id="UP000178797">
    <property type="component" value="Unassembled WGS sequence"/>
</dbReference>
<keyword evidence="2" id="KW-0812">Transmembrane</keyword>
<dbReference type="PANTHER" id="PTHR39555">
    <property type="entry name" value="FIMBRIAL ASSEMBLY PROTEIN PILO-LIKE PROTEIN-RELATED"/>
    <property type="match status" value="1"/>
</dbReference>
<evidence type="ECO:0000256" key="1">
    <source>
        <dbReference type="SAM" id="Coils"/>
    </source>
</evidence>
<keyword evidence="2" id="KW-0472">Membrane</keyword>
<organism evidence="3 4">
    <name type="scientific">Candidatus Schekmanbacteria bacterium RBG_16_38_10</name>
    <dbReference type="NCBI Taxonomy" id="1817879"/>
    <lineage>
        <taxon>Bacteria</taxon>
        <taxon>Candidatus Schekmaniibacteriota</taxon>
    </lineage>
</organism>
<accession>A0A1F7RTE5</accession>
<evidence type="ECO:0000313" key="4">
    <source>
        <dbReference type="Proteomes" id="UP000178797"/>
    </source>
</evidence>
<dbReference type="PANTHER" id="PTHR39555:SF1">
    <property type="entry name" value="TYPE IV PILUS INNER MEMBRANE COMPONENT PILO"/>
    <property type="match status" value="1"/>
</dbReference>